<name>A0AAD1R7X4_PELCU</name>
<dbReference type="SMART" id="SM00235">
    <property type="entry name" value="ZnMc"/>
    <property type="match status" value="1"/>
</dbReference>
<dbReference type="PROSITE" id="PS00546">
    <property type="entry name" value="CYSTEINE_SWITCH"/>
    <property type="match status" value="1"/>
</dbReference>
<feature type="binding site" evidence="16">
    <location>
        <position position="245"/>
    </location>
    <ligand>
        <name>Zn(2+)</name>
        <dbReference type="ChEBI" id="CHEBI:29105"/>
        <label>2</label>
        <note>catalytic</note>
    </ligand>
</feature>
<dbReference type="FunFam" id="2.110.10.10:FF:000002">
    <property type="entry name" value="Matrix metallopeptidase 3"/>
    <property type="match status" value="1"/>
</dbReference>
<keyword evidence="10 16" id="KW-0862">Zinc</keyword>
<dbReference type="PANTHER" id="PTHR10201">
    <property type="entry name" value="MATRIX METALLOPROTEINASE"/>
    <property type="match status" value="1"/>
</dbReference>
<feature type="binding site" evidence="17">
    <location>
        <position position="218"/>
    </location>
    <ligand>
        <name>Ca(2+)</name>
        <dbReference type="ChEBI" id="CHEBI:29108"/>
        <label>3</label>
    </ligand>
</feature>
<feature type="binding site" description="in inhibited form" evidence="17">
    <location>
        <position position="109"/>
    </location>
    <ligand>
        <name>Zn(2+)</name>
        <dbReference type="ChEBI" id="CHEBI:29105"/>
        <label>2</label>
        <note>catalytic</note>
    </ligand>
</feature>
<comment type="similarity">
    <text evidence="2">Belongs to the peptidase M10A family.</text>
</comment>
<dbReference type="GO" id="GO:0030198">
    <property type="term" value="P:extracellular matrix organization"/>
    <property type="evidence" value="ECO:0007669"/>
    <property type="project" value="TreeGrafter"/>
</dbReference>
<feature type="binding site" evidence="17">
    <location>
        <position position="334"/>
    </location>
    <ligand>
        <name>Ca(2+)</name>
        <dbReference type="ChEBI" id="CHEBI:29108"/>
        <label>4</label>
    </ligand>
</feature>
<evidence type="ECO:0000256" key="20">
    <source>
        <dbReference type="PIRSR" id="PIRSR621190-5"/>
    </source>
</evidence>
<feature type="signal peptide" evidence="23">
    <location>
        <begin position="1"/>
        <end position="20"/>
    </location>
</feature>
<dbReference type="InterPro" id="IPR021190">
    <property type="entry name" value="Pept_M10A"/>
</dbReference>
<dbReference type="Proteomes" id="UP001295444">
    <property type="component" value="Chromosome 01"/>
</dbReference>
<dbReference type="SMART" id="SM00120">
    <property type="entry name" value="HX"/>
    <property type="match status" value="4"/>
</dbReference>
<dbReference type="InterPro" id="IPR001818">
    <property type="entry name" value="Pept_M10_metallopeptidase"/>
</dbReference>
<feature type="binding site" evidence="17">
    <location>
        <position position="200"/>
    </location>
    <ligand>
        <name>Zn(2+)</name>
        <dbReference type="ChEBI" id="CHEBI:29105"/>
        <label>1</label>
    </ligand>
</feature>
<feature type="binding site" evidence="17">
    <location>
        <position position="187"/>
    </location>
    <ligand>
        <name>Zn(2+)</name>
        <dbReference type="ChEBI" id="CHEBI:29105"/>
        <label>1</label>
    </ligand>
</feature>
<feature type="binding site" evidence="17">
    <location>
        <position position="211"/>
    </location>
    <ligand>
        <name>Ca(2+)</name>
        <dbReference type="ChEBI" id="CHEBI:29108"/>
        <label>2</label>
    </ligand>
</feature>
<dbReference type="Pfam" id="PF00413">
    <property type="entry name" value="Peptidase_M10"/>
    <property type="match status" value="1"/>
</dbReference>
<evidence type="ECO:0000259" key="24">
    <source>
        <dbReference type="SMART" id="SM00235"/>
    </source>
</evidence>
<feature type="modified residue" description="Phosphotyrosine; by PKDCC" evidence="19">
    <location>
        <position position="408"/>
    </location>
</feature>
<evidence type="ECO:0000256" key="16">
    <source>
        <dbReference type="PIRSR" id="PIRSR001191-2"/>
    </source>
</evidence>
<evidence type="ECO:0000256" key="23">
    <source>
        <dbReference type="SAM" id="SignalP"/>
    </source>
</evidence>
<dbReference type="GO" id="GO:0031012">
    <property type="term" value="C:extracellular matrix"/>
    <property type="evidence" value="ECO:0007669"/>
    <property type="project" value="InterPro"/>
</dbReference>
<evidence type="ECO:0000256" key="4">
    <source>
        <dbReference type="ARBA" id="ARBA00022530"/>
    </source>
</evidence>
<keyword evidence="9" id="KW-0378">Hydrolase</keyword>
<feature type="repeat" description="Hemopexin" evidence="21">
    <location>
        <begin position="373"/>
        <end position="419"/>
    </location>
</feature>
<dbReference type="PIRSF" id="PIRSF001191">
    <property type="entry name" value="Peptidase_M10A_matrix"/>
    <property type="match status" value="1"/>
</dbReference>
<proteinExistence type="inferred from homology"/>
<dbReference type="PRINTS" id="PR00138">
    <property type="entry name" value="MATRIXIN"/>
</dbReference>
<feature type="binding site" evidence="17">
    <location>
        <position position="379"/>
    </location>
    <ligand>
        <name>Ca(2+)</name>
        <dbReference type="ChEBI" id="CHEBI:29108"/>
        <label>5</label>
    </ligand>
</feature>
<feature type="binding site" evidence="17">
    <location>
        <position position="175"/>
    </location>
    <ligand>
        <name>Ca(2+)</name>
        <dbReference type="ChEBI" id="CHEBI:29108"/>
        <label>2</label>
    </ligand>
</feature>
<dbReference type="InterPro" id="IPR021158">
    <property type="entry name" value="Pept_M10A_Zn_BS"/>
</dbReference>
<dbReference type="InterPro" id="IPR018487">
    <property type="entry name" value="Hemopexin-like_repeat"/>
</dbReference>
<dbReference type="PANTHER" id="PTHR10201:SF267">
    <property type="entry name" value="MACROPHAGE METALLOELASTASE"/>
    <property type="match status" value="1"/>
</dbReference>
<dbReference type="Gene3D" id="2.110.10.10">
    <property type="entry name" value="Hemopexin-like domain"/>
    <property type="match status" value="1"/>
</dbReference>
<dbReference type="InterPro" id="IPR033739">
    <property type="entry name" value="M10A_MMP"/>
</dbReference>
<feature type="binding site" evidence="17">
    <location>
        <position position="215"/>
    </location>
    <ligand>
        <name>Ca(2+)</name>
        <dbReference type="ChEBI" id="CHEBI:29108"/>
        <label>3</label>
    </ligand>
</feature>
<dbReference type="EMBL" id="OW240912">
    <property type="protein sequence ID" value="CAH2225390.1"/>
    <property type="molecule type" value="Genomic_DNA"/>
</dbReference>
<evidence type="ECO:0000256" key="18">
    <source>
        <dbReference type="PIRSR" id="PIRSR621190-3"/>
    </source>
</evidence>
<comment type="cofactor">
    <cofactor evidence="17">
        <name>Zn(2+)</name>
        <dbReference type="ChEBI" id="CHEBI:29105"/>
    </cofactor>
    <text evidence="17">Binds 2 Zn(2+) ions per subunit.</text>
</comment>
<feature type="repeat" description="Hemopexin" evidence="21">
    <location>
        <begin position="421"/>
        <end position="469"/>
    </location>
</feature>
<feature type="binding site" evidence="17">
    <location>
        <position position="141"/>
    </location>
    <ligand>
        <name>Ca(2+)</name>
        <dbReference type="ChEBI" id="CHEBI:29108"/>
        <label>1</label>
    </ligand>
</feature>
<reference evidence="25" key="1">
    <citation type="submission" date="2022-03" db="EMBL/GenBank/DDBJ databases">
        <authorList>
            <person name="Alioto T."/>
            <person name="Alioto T."/>
            <person name="Gomez Garrido J."/>
        </authorList>
    </citation>
    <scope>NUCLEOTIDE SEQUENCE</scope>
</reference>
<feature type="binding site" evidence="17">
    <location>
        <position position="253"/>
    </location>
    <ligand>
        <name>Zn(2+)</name>
        <dbReference type="ChEBI" id="CHEBI:29105"/>
        <label>2</label>
        <note>catalytic</note>
    </ligand>
</feature>
<gene>
    <name evidence="25" type="ORF">PECUL_23A056318</name>
</gene>
<dbReference type="SUPFAM" id="SSF47090">
    <property type="entry name" value="PGBD-like"/>
    <property type="match status" value="1"/>
</dbReference>
<evidence type="ECO:0000256" key="9">
    <source>
        <dbReference type="ARBA" id="ARBA00022801"/>
    </source>
</evidence>
<evidence type="ECO:0000256" key="5">
    <source>
        <dbReference type="ARBA" id="ARBA00022670"/>
    </source>
</evidence>
<evidence type="ECO:0000313" key="26">
    <source>
        <dbReference type="Proteomes" id="UP001295444"/>
    </source>
</evidence>
<feature type="region of interest" description="Disordered" evidence="22">
    <location>
        <begin position="283"/>
        <end position="321"/>
    </location>
</feature>
<comment type="subcellular location">
    <subcellularLocation>
        <location evidence="1">Secreted</location>
        <location evidence="1">Extracellular space</location>
        <location evidence="1">Extracellular matrix</location>
    </subcellularLocation>
</comment>
<evidence type="ECO:0000256" key="6">
    <source>
        <dbReference type="ARBA" id="ARBA00022723"/>
    </source>
</evidence>
<feature type="binding site" evidence="17">
    <location>
        <position position="185"/>
    </location>
    <ligand>
        <name>Zn(2+)</name>
        <dbReference type="ChEBI" id="CHEBI:29105"/>
        <label>1</label>
    </ligand>
</feature>
<feature type="chain" id="PRO_5042440408" evidence="23">
    <location>
        <begin position="21"/>
        <end position="514"/>
    </location>
</feature>
<keyword evidence="4" id="KW-0272">Extracellular matrix</keyword>
<evidence type="ECO:0000256" key="12">
    <source>
        <dbReference type="ARBA" id="ARBA00023049"/>
    </source>
</evidence>
<keyword evidence="14 18" id="KW-1015">Disulfide bond</keyword>
<feature type="domain" description="Peptidase metallopeptidase" evidence="24">
    <location>
        <begin position="122"/>
        <end position="284"/>
    </location>
</feature>
<keyword evidence="8" id="KW-0677">Repeat</keyword>
<dbReference type="SUPFAM" id="SSF50923">
    <property type="entry name" value="Hemopexin-like domain"/>
    <property type="match status" value="1"/>
</dbReference>
<accession>A0AAD1R7X4</accession>
<feature type="binding site" evidence="17">
    <location>
        <position position="209"/>
    </location>
    <ligand>
        <name>Ca(2+)</name>
        <dbReference type="ChEBI" id="CHEBI:29108"/>
        <label>2</label>
    </ligand>
</feature>
<dbReference type="InterPro" id="IPR006026">
    <property type="entry name" value="Peptidase_Metallo"/>
</dbReference>
<dbReference type="AlphaFoldDB" id="A0AAD1R7X4"/>
<feature type="disulfide bond" evidence="18">
    <location>
        <begin position="327"/>
        <end position="513"/>
    </location>
</feature>
<feature type="active site" evidence="15">
    <location>
        <position position="236"/>
    </location>
</feature>
<dbReference type="InterPro" id="IPR036375">
    <property type="entry name" value="Hemopexin-like_dom_sf"/>
</dbReference>
<evidence type="ECO:0000256" key="8">
    <source>
        <dbReference type="ARBA" id="ARBA00022737"/>
    </source>
</evidence>
<keyword evidence="12" id="KW-0482">Metalloprotease</keyword>
<keyword evidence="5" id="KW-0645">Protease</keyword>
<feature type="binding site" evidence="17">
    <location>
        <position position="192"/>
    </location>
    <ligand>
        <name>Ca(2+)</name>
        <dbReference type="ChEBI" id="CHEBI:29108"/>
        <label>3</label>
    </ligand>
</feature>
<evidence type="ECO:0000256" key="14">
    <source>
        <dbReference type="ARBA" id="ARBA00023157"/>
    </source>
</evidence>
<feature type="binding site" evidence="17">
    <location>
        <position position="427"/>
    </location>
    <ligand>
        <name>Ca(2+)</name>
        <dbReference type="ChEBI" id="CHEBI:29108"/>
        <label>5</label>
    </ligand>
</feature>
<feature type="binding site" evidence="17">
    <location>
        <position position="218"/>
    </location>
    <ligand>
        <name>Ca(2+)</name>
        <dbReference type="ChEBI" id="CHEBI:29108"/>
        <label>1</label>
    </ligand>
</feature>
<keyword evidence="6 16" id="KW-0479">Metal-binding</keyword>
<comment type="cofactor">
    <cofactor evidence="17">
        <name>Ca(2+)</name>
        <dbReference type="ChEBI" id="CHEBI:29108"/>
    </cofactor>
    <text evidence="17">Can bind about 5 Ca(2+) ions per subunit.</text>
</comment>
<dbReference type="InterPro" id="IPR036365">
    <property type="entry name" value="PGBD-like_sf"/>
</dbReference>
<dbReference type="Pfam" id="PF01471">
    <property type="entry name" value="PG_binding_1"/>
    <property type="match status" value="1"/>
</dbReference>
<evidence type="ECO:0000256" key="1">
    <source>
        <dbReference type="ARBA" id="ARBA00004498"/>
    </source>
</evidence>
<dbReference type="GO" id="GO:0030574">
    <property type="term" value="P:collagen catabolic process"/>
    <property type="evidence" value="ECO:0007669"/>
    <property type="project" value="TreeGrafter"/>
</dbReference>
<evidence type="ECO:0000256" key="15">
    <source>
        <dbReference type="PIRSR" id="PIRSR001191-1"/>
    </source>
</evidence>
<sequence>MLLFWIFIQSLLLKVDVVDLLPLTEGKQGVPELVPSIISESSAVSTEIQNEVLIKAQEYLNHFYGETRSFKRMGNPMEEKIRAMQEFFGLNVTGKIDNETIKVIQQPRCGVPDVQRFSLFASKPKWQKNTITYRIINYTPDITQAEVNYAISRALKLWSDVTPLNFLQIYSGDADIMISFGSKVHGDFFAFDGPYGVLAHAFAPSEGIGGDAHFDEDETWTLGPKGANIFLVAAHEFGHSLGLEHSKDATALMYPTTSLDRPIDPTTFRLSADDIAGIQALYGARDPNVPKPKPNPTKPPLKPQPKPTLPPKKPTKAPLNPVVPRKCDRTLEFDAVTSMRGDLLFFKDGIIWRKSSRLRDVEAIAINSVWPNLDRVDAAYEVPERDIVYLFKGRQHWAVSGGRMLWGYPRDISEFGFPSSVTKIDAAMYLNDEKKAIFFVGDKYWSYDRSKFRMDPKSPKKIKDKFPGINKKVGSAFKNYDYLYFANGPNQLEYNNRRQRVLRTFPNYSWLNCS</sequence>
<feature type="binding site" evidence="16">
    <location>
        <position position="235"/>
    </location>
    <ligand>
        <name>Zn(2+)</name>
        <dbReference type="ChEBI" id="CHEBI:29105"/>
        <label>2</label>
        <note>catalytic</note>
    </ligand>
</feature>
<dbReference type="GO" id="GO:0006508">
    <property type="term" value="P:proteolysis"/>
    <property type="evidence" value="ECO:0007669"/>
    <property type="project" value="UniProtKB-KW"/>
</dbReference>
<evidence type="ECO:0000256" key="21">
    <source>
        <dbReference type="PROSITE-ProRule" id="PRU01011"/>
    </source>
</evidence>
<feature type="short sequence motif" description="Cysteine switch" evidence="20">
    <location>
        <begin position="107"/>
        <end position="114"/>
    </location>
</feature>
<dbReference type="InterPro" id="IPR024079">
    <property type="entry name" value="MetalloPept_cat_dom_sf"/>
</dbReference>
<keyword evidence="13" id="KW-0865">Zymogen</keyword>
<dbReference type="InterPro" id="IPR000585">
    <property type="entry name" value="Hemopexin-like_dom"/>
</dbReference>
<protein>
    <submittedName>
        <fullName evidence="25">Collagenase 3-like</fullName>
    </submittedName>
</protein>
<feature type="binding site" evidence="17">
    <location>
        <position position="213"/>
    </location>
    <ligand>
        <name>Zn(2+)</name>
        <dbReference type="ChEBI" id="CHEBI:29105"/>
        <label>1</label>
    </ligand>
</feature>
<dbReference type="Gene3D" id="3.40.390.10">
    <property type="entry name" value="Collagenase (Catalytic Domain)"/>
    <property type="match status" value="1"/>
</dbReference>
<keyword evidence="7 23" id="KW-0732">Signal</keyword>
<dbReference type="PROSITE" id="PS51642">
    <property type="entry name" value="HEMOPEXIN_2"/>
    <property type="match status" value="2"/>
</dbReference>
<evidence type="ECO:0000313" key="25">
    <source>
        <dbReference type="EMBL" id="CAH2225389.1"/>
    </source>
</evidence>
<evidence type="ECO:0000256" key="3">
    <source>
        <dbReference type="ARBA" id="ARBA00022525"/>
    </source>
</evidence>
<evidence type="ECO:0000256" key="13">
    <source>
        <dbReference type="ARBA" id="ARBA00023145"/>
    </source>
</evidence>
<feature type="compositionally biased region" description="Pro residues" evidence="22">
    <location>
        <begin position="289"/>
        <end position="312"/>
    </location>
</feature>
<keyword evidence="11 17" id="KW-0106">Calcium</keyword>
<dbReference type="GO" id="GO:0008270">
    <property type="term" value="F:zinc ion binding"/>
    <property type="evidence" value="ECO:0007669"/>
    <property type="project" value="InterPro"/>
</dbReference>
<feature type="binding site" evidence="17">
    <location>
        <position position="377"/>
    </location>
    <ligand>
        <name>Ca(2+)</name>
        <dbReference type="ChEBI" id="CHEBI:29108"/>
        <label>4</label>
    </ligand>
</feature>
<dbReference type="CDD" id="cd00094">
    <property type="entry name" value="HX"/>
    <property type="match status" value="1"/>
</dbReference>
<evidence type="ECO:0000256" key="7">
    <source>
        <dbReference type="ARBA" id="ARBA00022729"/>
    </source>
</evidence>
<evidence type="ECO:0000256" key="19">
    <source>
        <dbReference type="PIRSR" id="PIRSR621190-4"/>
    </source>
</evidence>
<organism evidence="25 26">
    <name type="scientific">Pelobates cultripes</name>
    <name type="common">Western spadefoot toad</name>
    <dbReference type="NCBI Taxonomy" id="61616"/>
    <lineage>
        <taxon>Eukaryota</taxon>
        <taxon>Metazoa</taxon>
        <taxon>Chordata</taxon>
        <taxon>Craniata</taxon>
        <taxon>Vertebrata</taxon>
        <taxon>Euteleostomi</taxon>
        <taxon>Amphibia</taxon>
        <taxon>Batrachia</taxon>
        <taxon>Anura</taxon>
        <taxon>Pelobatoidea</taxon>
        <taxon>Pelobatidae</taxon>
        <taxon>Pelobates</taxon>
    </lineage>
</organism>
<evidence type="ECO:0000256" key="2">
    <source>
        <dbReference type="ARBA" id="ARBA00010370"/>
    </source>
</evidence>
<dbReference type="CDD" id="cd04278">
    <property type="entry name" value="ZnMc_MMP"/>
    <property type="match status" value="1"/>
</dbReference>
<evidence type="ECO:0000256" key="10">
    <source>
        <dbReference type="ARBA" id="ARBA00022833"/>
    </source>
</evidence>
<keyword evidence="3" id="KW-0964">Secreted</keyword>
<evidence type="ECO:0000256" key="11">
    <source>
        <dbReference type="ARBA" id="ARBA00022837"/>
    </source>
</evidence>
<evidence type="ECO:0000256" key="17">
    <source>
        <dbReference type="PIRSR" id="PIRSR621190-2"/>
    </source>
</evidence>
<dbReference type="EMBL" id="OW240912">
    <property type="protein sequence ID" value="CAH2225389.1"/>
    <property type="molecule type" value="Genomic_DNA"/>
</dbReference>
<dbReference type="InterPro" id="IPR002477">
    <property type="entry name" value="Peptidoglycan-bd-like"/>
</dbReference>
<keyword evidence="26" id="KW-1185">Reference proteome</keyword>
<dbReference type="Pfam" id="PF00045">
    <property type="entry name" value="Hemopexin"/>
    <property type="match status" value="2"/>
</dbReference>
<feature type="binding site" evidence="17">
    <location>
        <position position="193"/>
    </location>
    <ligand>
        <name>Ca(2+)</name>
        <dbReference type="ChEBI" id="CHEBI:29108"/>
        <label>3</label>
    </ligand>
</feature>
<dbReference type="GO" id="GO:0004222">
    <property type="term" value="F:metalloendopeptidase activity"/>
    <property type="evidence" value="ECO:0007669"/>
    <property type="project" value="InterPro"/>
</dbReference>
<dbReference type="SUPFAM" id="SSF55486">
    <property type="entry name" value="Metalloproteases ('zincins'), catalytic domain"/>
    <property type="match status" value="1"/>
</dbReference>
<feature type="binding site" evidence="16">
    <location>
        <position position="239"/>
    </location>
    <ligand>
        <name>Zn(2+)</name>
        <dbReference type="ChEBI" id="CHEBI:29105"/>
        <label>2</label>
        <note>catalytic</note>
    </ligand>
</feature>
<evidence type="ECO:0000256" key="22">
    <source>
        <dbReference type="SAM" id="MobiDB-lite"/>
    </source>
</evidence>
<dbReference type="FunFam" id="3.40.390.10:FF:000007">
    <property type="entry name" value="Collagenase 3"/>
    <property type="match status" value="1"/>
</dbReference>